<reference evidence="2" key="1">
    <citation type="submission" date="2024-06" db="EMBL/GenBank/DDBJ databases">
        <title>Complete genome of Salinicola endophyticus HNIBRBA4755.</title>
        <authorList>
            <person name="Shin S.Y."/>
            <person name="Kang H."/>
            <person name="Song J."/>
        </authorList>
    </citation>
    <scope>NUCLEOTIDE SEQUENCE</scope>
    <source>
        <strain evidence="2">HNIBRBA4755</strain>
    </source>
</reference>
<dbReference type="AlphaFoldDB" id="A0AB74UIB8"/>
<protein>
    <submittedName>
        <fullName evidence="2">DUF3275 family protein</fullName>
    </submittedName>
</protein>
<sequence>MLQSDKKAIFRASGAARLAAEFLKQVHQENRPQASTDQPLKASAEAKPTRRPQADDQDIELFGHQWPLGDSVRLDSTVDRGTLRAQISRLKQLGYELDTATQTWTYSAVAAA</sequence>
<feature type="region of interest" description="Disordered" evidence="1">
    <location>
        <begin position="28"/>
        <end position="57"/>
    </location>
</feature>
<dbReference type="Pfam" id="PF11679">
    <property type="entry name" value="DUF3275"/>
    <property type="match status" value="1"/>
</dbReference>
<evidence type="ECO:0000313" key="2">
    <source>
        <dbReference type="EMBL" id="XCJ81449.1"/>
    </source>
</evidence>
<name>A0AB74UIB8_9GAMM</name>
<gene>
    <name evidence="2" type="ORF">ABV408_02540</name>
</gene>
<dbReference type="InterPro" id="IPR021693">
    <property type="entry name" value="DUF3275"/>
</dbReference>
<organism evidence="2">
    <name type="scientific">Salinicola endophyticus</name>
    <dbReference type="NCBI Taxonomy" id="1949083"/>
    <lineage>
        <taxon>Bacteria</taxon>
        <taxon>Pseudomonadati</taxon>
        <taxon>Pseudomonadota</taxon>
        <taxon>Gammaproteobacteria</taxon>
        <taxon>Oceanospirillales</taxon>
        <taxon>Halomonadaceae</taxon>
        <taxon>Salinicola</taxon>
    </lineage>
</organism>
<accession>A0AB74UIB8</accession>
<proteinExistence type="predicted"/>
<evidence type="ECO:0000256" key="1">
    <source>
        <dbReference type="SAM" id="MobiDB-lite"/>
    </source>
</evidence>
<dbReference type="EMBL" id="CP159578">
    <property type="protein sequence ID" value="XCJ81449.1"/>
    <property type="molecule type" value="Genomic_DNA"/>
</dbReference>